<proteinExistence type="predicted"/>
<dbReference type="OrthoDB" id="2339758at2759"/>
<dbReference type="AlphaFoldDB" id="A0A8H7UK76"/>
<name>A0A8H7UK76_MORIS</name>
<feature type="region of interest" description="Disordered" evidence="1">
    <location>
        <begin position="166"/>
        <end position="207"/>
    </location>
</feature>
<dbReference type="EMBL" id="JAEPQZ010000002">
    <property type="protein sequence ID" value="KAG2184792.1"/>
    <property type="molecule type" value="Genomic_DNA"/>
</dbReference>
<reference evidence="2" key="1">
    <citation type="submission" date="2020-12" db="EMBL/GenBank/DDBJ databases">
        <title>Metabolic potential, ecology and presence of endohyphal bacteria is reflected in genomic diversity of Mucoromycotina.</title>
        <authorList>
            <person name="Muszewska A."/>
            <person name="Okrasinska A."/>
            <person name="Steczkiewicz K."/>
            <person name="Drgas O."/>
            <person name="Orlowska M."/>
            <person name="Perlinska-Lenart U."/>
            <person name="Aleksandrzak-Piekarczyk T."/>
            <person name="Szatraj K."/>
            <person name="Zielenkiewicz U."/>
            <person name="Pilsyk S."/>
            <person name="Malc E."/>
            <person name="Mieczkowski P."/>
            <person name="Kruszewska J.S."/>
            <person name="Biernat P."/>
            <person name="Pawlowska J."/>
        </authorList>
    </citation>
    <scope>NUCLEOTIDE SEQUENCE</scope>
    <source>
        <strain evidence="2">WA0000067209</strain>
    </source>
</reference>
<evidence type="ECO:0000313" key="2">
    <source>
        <dbReference type="EMBL" id="KAG2184792.1"/>
    </source>
</evidence>
<feature type="region of interest" description="Disordered" evidence="1">
    <location>
        <begin position="66"/>
        <end position="93"/>
    </location>
</feature>
<comment type="caution">
    <text evidence="2">The sequence shown here is derived from an EMBL/GenBank/DDBJ whole genome shotgun (WGS) entry which is preliminary data.</text>
</comment>
<dbReference type="Proteomes" id="UP000654370">
    <property type="component" value="Unassembled WGS sequence"/>
</dbReference>
<evidence type="ECO:0000313" key="3">
    <source>
        <dbReference type="Proteomes" id="UP000654370"/>
    </source>
</evidence>
<protein>
    <submittedName>
        <fullName evidence="2">Uncharacterized protein</fullName>
    </submittedName>
</protein>
<organism evidence="2 3">
    <name type="scientific">Mortierella isabellina</name>
    <name type="common">Filamentous fungus</name>
    <name type="synonym">Umbelopsis isabellina</name>
    <dbReference type="NCBI Taxonomy" id="91625"/>
    <lineage>
        <taxon>Eukaryota</taxon>
        <taxon>Fungi</taxon>
        <taxon>Fungi incertae sedis</taxon>
        <taxon>Mucoromycota</taxon>
        <taxon>Mucoromycotina</taxon>
        <taxon>Umbelopsidomycetes</taxon>
        <taxon>Umbelopsidales</taxon>
        <taxon>Umbelopsidaceae</taxon>
        <taxon>Umbelopsis</taxon>
    </lineage>
</organism>
<evidence type="ECO:0000256" key="1">
    <source>
        <dbReference type="SAM" id="MobiDB-lite"/>
    </source>
</evidence>
<accession>A0A8H7UK76</accession>
<feature type="compositionally biased region" description="Basic and acidic residues" evidence="1">
    <location>
        <begin position="192"/>
        <end position="207"/>
    </location>
</feature>
<gene>
    <name evidence="2" type="ORF">INT43_000705</name>
</gene>
<sequence>MADIMNDDMEYLPEHALDATSTALELTNVPLRSRMTSPSRRTLRHRVSSSLSELETKDLKTLLHGRSLTPKPLDHKVNDGTETPRELFSRPYTPYTNPIKRSDLYCGSEFDFVELRNSSVSAPPDEMSRNPFSLNESLLDSDTFVDNAVNISWRDLVQNRHRLDMSKTKRPRHLSNPTSMDIDPNEETVEQESDKDRQTKRNAMEQGRKIFTKKTARPNTTANIFVQDAKKEDDAEYTVAYY</sequence>
<keyword evidence="3" id="KW-1185">Reference proteome</keyword>
<feature type="compositionally biased region" description="Basic and acidic residues" evidence="1">
    <location>
        <begin position="72"/>
        <end position="88"/>
    </location>
</feature>